<dbReference type="PANTHER" id="PTHR43857">
    <property type="entry name" value="BLR7761 PROTEIN"/>
    <property type="match status" value="1"/>
</dbReference>
<sequence>MRRQRVQSGTEWEERVGYSRAVRVGDRVLVSGTTATDEAGVIDGDAAAQTTRAIRNVDRALTEAGAGLDDVVRTRLFVTDFEGDWEAVGQAHAEAFGEVRPAATMVEVSRLVDPAMRVEIEVEAVVGGEGS</sequence>
<dbReference type="SUPFAM" id="SSF55298">
    <property type="entry name" value="YjgF-like"/>
    <property type="match status" value="1"/>
</dbReference>
<comment type="caution">
    <text evidence="1">The sequence shown here is derived from an EMBL/GenBank/DDBJ whole genome shotgun (WGS) entry which is preliminary data.</text>
</comment>
<dbReference type="Gene3D" id="3.30.1330.40">
    <property type="entry name" value="RutC-like"/>
    <property type="match status" value="1"/>
</dbReference>
<dbReference type="PANTHER" id="PTHR43857:SF1">
    <property type="entry name" value="YJGH FAMILY PROTEIN"/>
    <property type="match status" value="1"/>
</dbReference>
<accession>A0ABD5RJR2</accession>
<organism evidence="1 2">
    <name type="scientific">Halomarina salina</name>
    <dbReference type="NCBI Taxonomy" id="1872699"/>
    <lineage>
        <taxon>Archaea</taxon>
        <taxon>Methanobacteriati</taxon>
        <taxon>Methanobacteriota</taxon>
        <taxon>Stenosarchaea group</taxon>
        <taxon>Halobacteria</taxon>
        <taxon>Halobacteriales</taxon>
        <taxon>Natronomonadaceae</taxon>
        <taxon>Halomarina</taxon>
    </lineage>
</organism>
<dbReference type="InterPro" id="IPR035959">
    <property type="entry name" value="RutC-like_sf"/>
</dbReference>
<dbReference type="Pfam" id="PF01042">
    <property type="entry name" value="Ribonuc_L-PSP"/>
    <property type="match status" value="1"/>
</dbReference>
<evidence type="ECO:0000313" key="2">
    <source>
        <dbReference type="Proteomes" id="UP001596099"/>
    </source>
</evidence>
<proteinExistence type="predicted"/>
<dbReference type="AlphaFoldDB" id="A0ABD5RJR2"/>
<dbReference type="EMBL" id="JBHSQH010000001">
    <property type="protein sequence ID" value="MFC5970841.1"/>
    <property type="molecule type" value="Genomic_DNA"/>
</dbReference>
<gene>
    <name evidence="1" type="ORF">ACFPYI_05795</name>
</gene>
<dbReference type="RefSeq" id="WP_247413761.1">
    <property type="nucleotide sequence ID" value="NZ_JALLGW010000001.1"/>
</dbReference>
<name>A0ABD5RJR2_9EURY</name>
<dbReference type="CDD" id="cd06154">
    <property type="entry name" value="YjgF_YER057c_UK114_like_6"/>
    <property type="match status" value="1"/>
</dbReference>
<evidence type="ECO:0000313" key="1">
    <source>
        <dbReference type="EMBL" id="MFC5970841.1"/>
    </source>
</evidence>
<keyword evidence="2" id="KW-1185">Reference proteome</keyword>
<dbReference type="InterPro" id="IPR006175">
    <property type="entry name" value="YjgF/YER057c/UK114"/>
</dbReference>
<dbReference type="Proteomes" id="UP001596099">
    <property type="component" value="Unassembled WGS sequence"/>
</dbReference>
<reference evidence="1 2" key="1">
    <citation type="journal article" date="2019" name="Int. J. Syst. Evol. Microbiol.">
        <title>The Global Catalogue of Microorganisms (GCM) 10K type strain sequencing project: providing services to taxonomists for standard genome sequencing and annotation.</title>
        <authorList>
            <consortium name="The Broad Institute Genomics Platform"/>
            <consortium name="The Broad Institute Genome Sequencing Center for Infectious Disease"/>
            <person name="Wu L."/>
            <person name="Ma J."/>
        </authorList>
    </citation>
    <scope>NUCLEOTIDE SEQUENCE [LARGE SCALE GENOMIC DNA]</scope>
    <source>
        <strain evidence="1 2">CGMCC 1.12543</strain>
    </source>
</reference>
<protein>
    <submittedName>
        <fullName evidence="1">RidA family protein</fullName>
    </submittedName>
</protein>